<comment type="subunit">
    <text evidence="9 10">Homodimer. Probably interacts with PlsY.</text>
</comment>
<keyword evidence="4 10" id="KW-0808">Transferase</keyword>
<keyword evidence="3 10" id="KW-0444">Lipid biosynthesis</keyword>
<comment type="catalytic activity">
    <reaction evidence="1 10">
        <text>a fatty acyl-[ACP] + phosphate = an acyl phosphate + holo-[ACP]</text>
        <dbReference type="Rhea" id="RHEA:42292"/>
        <dbReference type="Rhea" id="RHEA-COMP:9685"/>
        <dbReference type="Rhea" id="RHEA-COMP:14125"/>
        <dbReference type="ChEBI" id="CHEBI:43474"/>
        <dbReference type="ChEBI" id="CHEBI:59918"/>
        <dbReference type="ChEBI" id="CHEBI:64479"/>
        <dbReference type="ChEBI" id="CHEBI:138651"/>
        <dbReference type="EC" id="2.3.1.274"/>
    </reaction>
</comment>
<dbReference type="PIRSF" id="PIRSF002465">
    <property type="entry name" value="Phsphlp_syn_PlsX"/>
    <property type="match status" value="1"/>
</dbReference>
<dbReference type="PANTHER" id="PTHR30100">
    <property type="entry name" value="FATTY ACID/PHOSPHOLIPID SYNTHESIS PROTEIN PLSX"/>
    <property type="match status" value="1"/>
</dbReference>
<comment type="similarity">
    <text evidence="10">Belongs to the PlsX family.</text>
</comment>
<comment type="pathway">
    <text evidence="10">Lipid metabolism; phospholipid metabolism.</text>
</comment>
<dbReference type="InterPro" id="IPR012281">
    <property type="entry name" value="Phospholipid_synth_PlsX-like"/>
</dbReference>
<evidence type="ECO:0000256" key="2">
    <source>
        <dbReference type="ARBA" id="ARBA00022490"/>
    </source>
</evidence>
<evidence type="ECO:0000256" key="10">
    <source>
        <dbReference type="HAMAP-Rule" id="MF_00019"/>
    </source>
</evidence>
<keyword evidence="5 10" id="KW-0443">Lipid metabolism</keyword>
<dbReference type="Gene3D" id="3.40.718.10">
    <property type="entry name" value="Isopropylmalate Dehydrogenase"/>
    <property type="match status" value="1"/>
</dbReference>
<sequence>MKIIIDTFGADDGIGIPIEGAIEALKTKEFIPCFSGEKEKIEKIIDGRIKSYEIIDAKEKIENNEDPVRAIRKKKESSLVKGFNKLNEDGYDGLVSSGSTGAILASGLFISGRIEGIKRACIATSLPTYENTSLLLDTGANMDCKAEFLREFAIMGHVFAKNVLNIENPSVSLLNVGIEEHKGNKLSKETYKLLKESSLNFVGNIEARDLFTGKTNIIIADGFDGNIAIKTAEGVISLFSKEIKDAIYKSVKTKIGGALIKDSLKENLSKYNSDGIGGAPLLGVKQYVYKAHGNSNKRAFASAILGLIDYINTDTIEKIKGELK</sequence>
<dbReference type="Pfam" id="PF02504">
    <property type="entry name" value="FA_synthesis"/>
    <property type="match status" value="1"/>
</dbReference>
<evidence type="ECO:0000313" key="12">
    <source>
        <dbReference type="Proteomes" id="UP000235658"/>
    </source>
</evidence>
<dbReference type="RefSeq" id="WP_102197451.1">
    <property type="nucleotide sequence ID" value="NZ_PNHP01000001.1"/>
</dbReference>
<dbReference type="SUPFAM" id="SSF53659">
    <property type="entry name" value="Isocitrate/Isopropylmalate dehydrogenase-like"/>
    <property type="match status" value="1"/>
</dbReference>
<evidence type="ECO:0000256" key="8">
    <source>
        <dbReference type="ARBA" id="ARBA00024069"/>
    </source>
</evidence>
<comment type="caution">
    <text evidence="11">The sequence shown here is derived from an EMBL/GenBank/DDBJ whole genome shotgun (WGS) entry which is preliminary data.</text>
</comment>
<dbReference type="UniPathway" id="UPA00085"/>
<proteinExistence type="inferred from homology"/>
<keyword evidence="11" id="KW-0012">Acyltransferase</keyword>
<evidence type="ECO:0000256" key="5">
    <source>
        <dbReference type="ARBA" id="ARBA00023098"/>
    </source>
</evidence>
<evidence type="ECO:0000256" key="6">
    <source>
        <dbReference type="ARBA" id="ARBA00023209"/>
    </source>
</evidence>
<evidence type="ECO:0000313" key="11">
    <source>
        <dbReference type="EMBL" id="PMC82363.1"/>
    </source>
</evidence>
<dbReference type="Proteomes" id="UP000235658">
    <property type="component" value="Unassembled WGS sequence"/>
</dbReference>
<keyword evidence="7 10" id="KW-1208">Phospholipid metabolism</keyword>
<dbReference type="GeneID" id="84577780"/>
<comment type="subcellular location">
    <subcellularLocation>
        <location evidence="10">Cytoplasm</location>
    </subcellularLocation>
    <text evidence="10">Associated with the membrane possibly through PlsY.</text>
</comment>
<dbReference type="AlphaFoldDB" id="A0A2N6UKH3"/>
<evidence type="ECO:0000256" key="1">
    <source>
        <dbReference type="ARBA" id="ARBA00001232"/>
    </source>
</evidence>
<dbReference type="GO" id="GO:0043811">
    <property type="term" value="F:phosphate:acyl-[acyl carrier protein] acyltransferase activity"/>
    <property type="evidence" value="ECO:0007669"/>
    <property type="project" value="UniProtKB-UniRule"/>
</dbReference>
<dbReference type="EMBL" id="PNHP01000001">
    <property type="protein sequence ID" value="PMC82363.1"/>
    <property type="molecule type" value="Genomic_DNA"/>
</dbReference>
<evidence type="ECO:0000256" key="4">
    <source>
        <dbReference type="ARBA" id="ARBA00022679"/>
    </source>
</evidence>
<dbReference type="HAMAP" id="MF_00019">
    <property type="entry name" value="PlsX"/>
    <property type="match status" value="1"/>
</dbReference>
<dbReference type="PANTHER" id="PTHR30100:SF1">
    <property type="entry name" value="PHOSPHATE ACYLTRANSFERASE"/>
    <property type="match status" value="1"/>
</dbReference>
<evidence type="ECO:0000256" key="9">
    <source>
        <dbReference type="ARBA" id="ARBA00046608"/>
    </source>
</evidence>
<reference evidence="11 12" key="1">
    <citation type="submission" date="2017-09" db="EMBL/GenBank/DDBJ databases">
        <title>Bacterial strain isolated from the female urinary microbiota.</title>
        <authorList>
            <person name="Thomas-White K."/>
            <person name="Kumar N."/>
            <person name="Forster S."/>
            <person name="Putonti C."/>
            <person name="Lawley T."/>
            <person name="Wolfe A.J."/>
        </authorList>
    </citation>
    <scope>NUCLEOTIDE SEQUENCE [LARGE SCALE GENOMIC DNA]</scope>
    <source>
        <strain evidence="11 12">UMB0204</strain>
    </source>
</reference>
<organism evidence="11 12">
    <name type="scientific">Anaerococcus hydrogenalis</name>
    <dbReference type="NCBI Taxonomy" id="33029"/>
    <lineage>
        <taxon>Bacteria</taxon>
        <taxon>Bacillati</taxon>
        <taxon>Bacillota</taxon>
        <taxon>Tissierellia</taxon>
        <taxon>Tissierellales</taxon>
        <taxon>Peptoniphilaceae</taxon>
        <taxon>Anaerococcus</taxon>
    </lineage>
</organism>
<evidence type="ECO:0000256" key="7">
    <source>
        <dbReference type="ARBA" id="ARBA00023264"/>
    </source>
</evidence>
<dbReference type="GO" id="GO:0008654">
    <property type="term" value="P:phospholipid biosynthetic process"/>
    <property type="evidence" value="ECO:0007669"/>
    <property type="project" value="UniProtKB-KW"/>
</dbReference>
<dbReference type="GO" id="GO:0006633">
    <property type="term" value="P:fatty acid biosynthetic process"/>
    <property type="evidence" value="ECO:0007669"/>
    <property type="project" value="UniProtKB-UniRule"/>
</dbReference>
<keyword evidence="6 10" id="KW-0594">Phospholipid biosynthesis</keyword>
<dbReference type="EC" id="2.3.1.274" evidence="8 10"/>
<keyword evidence="2 10" id="KW-0963">Cytoplasm</keyword>
<protein>
    <recommendedName>
        <fullName evidence="8 10">Phosphate acyltransferase</fullName>
        <ecNumber evidence="8 10">2.3.1.274</ecNumber>
    </recommendedName>
    <alternativeName>
        <fullName evidence="10">Acyl-ACP phosphotransacylase</fullName>
    </alternativeName>
    <alternativeName>
        <fullName evidence="10">Acyl-[acyl-carrier-protein]--phosphate acyltransferase</fullName>
    </alternativeName>
    <alternativeName>
        <fullName evidence="10">Phosphate-acyl-ACP acyltransferase</fullName>
    </alternativeName>
</protein>
<dbReference type="GO" id="GO:0005737">
    <property type="term" value="C:cytoplasm"/>
    <property type="evidence" value="ECO:0007669"/>
    <property type="project" value="UniProtKB-SubCell"/>
</dbReference>
<name>A0A2N6UKH3_9FIRM</name>
<gene>
    <name evidence="10" type="primary">plsX</name>
    <name evidence="11" type="ORF">CJ192_01120</name>
</gene>
<dbReference type="InterPro" id="IPR003664">
    <property type="entry name" value="FA_synthesis"/>
</dbReference>
<evidence type="ECO:0000256" key="3">
    <source>
        <dbReference type="ARBA" id="ARBA00022516"/>
    </source>
</evidence>
<accession>A0A2N6UKH3</accession>
<dbReference type="NCBIfam" id="TIGR00182">
    <property type="entry name" value="plsX"/>
    <property type="match status" value="1"/>
</dbReference>
<comment type="function">
    <text evidence="10">Catalyzes the reversible formation of acyl-phosphate (acyl-PO(4)) from acyl-[acyl-carrier-protein] (acyl-ACP). This enzyme utilizes acyl-ACP as fatty acyl donor, but not acyl-CoA.</text>
</comment>